<dbReference type="PANTHER" id="PTHR47027">
    <property type="entry name" value="REVERSE TRANSCRIPTASE DOMAIN-CONTAINING PROTEIN"/>
    <property type="match status" value="1"/>
</dbReference>
<organism evidence="2">
    <name type="scientific">Sipha flava</name>
    <name type="common">yellow sugarcane aphid</name>
    <dbReference type="NCBI Taxonomy" id="143950"/>
    <lineage>
        <taxon>Eukaryota</taxon>
        <taxon>Metazoa</taxon>
        <taxon>Ecdysozoa</taxon>
        <taxon>Arthropoda</taxon>
        <taxon>Hexapoda</taxon>
        <taxon>Insecta</taxon>
        <taxon>Pterygota</taxon>
        <taxon>Neoptera</taxon>
        <taxon>Paraneoptera</taxon>
        <taxon>Hemiptera</taxon>
        <taxon>Sternorrhyncha</taxon>
        <taxon>Aphidomorpha</taxon>
        <taxon>Aphidoidea</taxon>
        <taxon>Aphididae</taxon>
        <taxon>Sipha</taxon>
    </lineage>
</organism>
<dbReference type="AlphaFoldDB" id="A0A2S2Q6N4"/>
<dbReference type="PROSITE" id="PS50878">
    <property type="entry name" value="RT_POL"/>
    <property type="match status" value="1"/>
</dbReference>
<dbReference type="PANTHER" id="PTHR47027:SF29">
    <property type="entry name" value="C2H2-TYPE DOMAIN-CONTAINING PROTEIN"/>
    <property type="match status" value="1"/>
</dbReference>
<dbReference type="OrthoDB" id="6625104at2759"/>
<evidence type="ECO:0000259" key="1">
    <source>
        <dbReference type="PROSITE" id="PS50878"/>
    </source>
</evidence>
<protein>
    <submittedName>
        <fullName evidence="2">Retrovirus-related Pol polyprotein from type-2 retrotransposable element R2DM</fullName>
    </submittedName>
</protein>
<dbReference type="EMBL" id="GGMS01004057">
    <property type="protein sequence ID" value="MBY73260.1"/>
    <property type="molecule type" value="Transcribed_RNA"/>
</dbReference>
<name>A0A2S2Q6N4_9HEMI</name>
<accession>A0A2S2Q6N4</accession>
<dbReference type="SUPFAM" id="SSF56672">
    <property type="entry name" value="DNA/RNA polymerases"/>
    <property type="match status" value="1"/>
</dbReference>
<dbReference type="InterPro" id="IPR043128">
    <property type="entry name" value="Rev_trsase/Diguanyl_cyclase"/>
</dbReference>
<dbReference type="GO" id="GO:0071897">
    <property type="term" value="P:DNA biosynthetic process"/>
    <property type="evidence" value="ECO:0007669"/>
    <property type="project" value="UniProtKB-ARBA"/>
</dbReference>
<dbReference type="Gene3D" id="3.30.70.270">
    <property type="match status" value="1"/>
</dbReference>
<proteinExistence type="predicted"/>
<reference evidence="2" key="1">
    <citation type="submission" date="2018-04" db="EMBL/GenBank/DDBJ databases">
        <title>Transcriptome assembly of Sipha flava.</title>
        <authorList>
            <person name="Scully E.D."/>
            <person name="Geib S.M."/>
            <person name="Palmer N.A."/>
            <person name="Koch K."/>
            <person name="Bradshaw J."/>
            <person name="Heng-Moss T."/>
            <person name="Sarath G."/>
        </authorList>
    </citation>
    <scope>NUCLEOTIDE SEQUENCE</scope>
</reference>
<dbReference type="InterPro" id="IPR000477">
    <property type="entry name" value="RT_dom"/>
</dbReference>
<feature type="domain" description="Reverse transcriptase" evidence="1">
    <location>
        <begin position="1"/>
        <end position="124"/>
    </location>
</feature>
<sequence>MSEDFPVETDLRQGDALSPILYKIALESVVKKMQDDSIGLKIGEQNVVTAAYADDIIIIDETEDQVRNTANKLIEEGKSIGLNINEDKTKYLIVSQRQHHQNSISVGDMTFEKVHYFKYLGVDVNEKANSHEEINRIIIAGNKCYFSLVTLFK</sequence>
<gene>
    <name evidence="2" type="primary">pol_116</name>
    <name evidence="2" type="ORF">g.9015</name>
</gene>
<dbReference type="InterPro" id="IPR043502">
    <property type="entry name" value="DNA/RNA_pol_sf"/>
</dbReference>
<dbReference type="Pfam" id="PF00078">
    <property type="entry name" value="RVT_1"/>
    <property type="match status" value="1"/>
</dbReference>
<evidence type="ECO:0000313" key="2">
    <source>
        <dbReference type="EMBL" id="MBY73260.1"/>
    </source>
</evidence>